<feature type="binding site" evidence="14">
    <location>
        <position position="119"/>
    </location>
    <ligand>
        <name>[4Fe-4S] cluster</name>
        <dbReference type="ChEBI" id="CHEBI:49883"/>
    </ligand>
</feature>
<gene>
    <name evidence="14" type="primary">cysH</name>
    <name evidence="16" type="ORF">CferDRAFT_0110</name>
</gene>
<comment type="pathway">
    <text evidence="8 14">Sulfur metabolism; hydrogen sulfide biosynthesis; sulfite from sulfate.</text>
</comment>
<feature type="binding site" evidence="14">
    <location>
        <position position="120"/>
    </location>
    <ligand>
        <name>[4Fe-4S] cluster</name>
        <dbReference type="ChEBI" id="CHEBI:49883"/>
    </ligand>
</feature>
<evidence type="ECO:0000256" key="1">
    <source>
        <dbReference type="ARBA" id="ARBA00009732"/>
    </source>
</evidence>
<keyword evidence="2 14" id="KW-0963">Cytoplasm</keyword>
<dbReference type="AlphaFoldDB" id="Q0YP70"/>
<dbReference type="GO" id="GO:0005737">
    <property type="term" value="C:cytoplasm"/>
    <property type="evidence" value="ECO:0007669"/>
    <property type="project" value="UniProtKB-SubCell"/>
</dbReference>
<dbReference type="SUPFAM" id="SSF52402">
    <property type="entry name" value="Adenine nucleotide alpha hydrolases-like"/>
    <property type="match status" value="1"/>
</dbReference>
<dbReference type="GO" id="GO:0043866">
    <property type="term" value="F:adenylyl-sulfate reductase (thioredoxin) activity"/>
    <property type="evidence" value="ECO:0007669"/>
    <property type="project" value="UniProtKB-EC"/>
</dbReference>
<evidence type="ECO:0000256" key="3">
    <source>
        <dbReference type="ARBA" id="ARBA00022723"/>
    </source>
</evidence>
<evidence type="ECO:0000313" key="17">
    <source>
        <dbReference type="Proteomes" id="UP000004162"/>
    </source>
</evidence>
<evidence type="ECO:0000256" key="4">
    <source>
        <dbReference type="ARBA" id="ARBA00023002"/>
    </source>
</evidence>
<evidence type="ECO:0000256" key="9">
    <source>
        <dbReference type="ARBA" id="ARBA00024386"/>
    </source>
</evidence>
<comment type="catalytic activity">
    <reaction evidence="13 14">
        <text>[thioredoxin]-disulfide + sulfite + AMP + 2 H(+) = adenosine 5'-phosphosulfate + [thioredoxin]-dithiol</text>
        <dbReference type="Rhea" id="RHEA:21976"/>
        <dbReference type="Rhea" id="RHEA-COMP:10698"/>
        <dbReference type="Rhea" id="RHEA-COMP:10700"/>
        <dbReference type="ChEBI" id="CHEBI:15378"/>
        <dbReference type="ChEBI" id="CHEBI:17359"/>
        <dbReference type="ChEBI" id="CHEBI:29950"/>
        <dbReference type="ChEBI" id="CHEBI:50058"/>
        <dbReference type="ChEBI" id="CHEBI:58243"/>
        <dbReference type="ChEBI" id="CHEBI:456215"/>
        <dbReference type="EC" id="1.8.4.10"/>
    </reaction>
</comment>
<feature type="domain" description="Phosphoadenosine phosphosulphate reductase" evidence="15">
    <location>
        <begin position="34"/>
        <end position="208"/>
    </location>
</feature>
<proteinExistence type="inferred from homology"/>
<evidence type="ECO:0000256" key="7">
    <source>
        <dbReference type="ARBA" id="ARBA00024298"/>
    </source>
</evidence>
<keyword evidence="5 14" id="KW-0408">Iron</keyword>
<dbReference type="NCBIfam" id="TIGR00434">
    <property type="entry name" value="cysH"/>
    <property type="match status" value="1"/>
</dbReference>
<evidence type="ECO:0000256" key="8">
    <source>
        <dbReference type="ARBA" id="ARBA00024327"/>
    </source>
</evidence>
<evidence type="ECO:0000256" key="13">
    <source>
        <dbReference type="ARBA" id="ARBA00048441"/>
    </source>
</evidence>
<dbReference type="InterPro" id="IPR011798">
    <property type="entry name" value="APS_reductase"/>
</dbReference>
<dbReference type="PANTHER" id="PTHR46482">
    <property type="entry name" value="5'-ADENYLYLSULFATE REDUCTASE 3, CHLOROPLASTIC"/>
    <property type="match status" value="1"/>
</dbReference>
<comment type="caution">
    <text evidence="16">The sequence shown here is derived from an EMBL/GenBank/DDBJ whole genome shotgun (WGS) entry which is preliminary data.</text>
</comment>
<name>Q0YP70_9CHLB</name>
<dbReference type="EMBL" id="AASE01000033">
    <property type="protein sequence ID" value="EAT58085.1"/>
    <property type="molecule type" value="Genomic_DNA"/>
</dbReference>
<dbReference type="OrthoDB" id="9794018at2"/>
<evidence type="ECO:0000313" key="16">
    <source>
        <dbReference type="EMBL" id="EAT58085.1"/>
    </source>
</evidence>
<dbReference type="GO" id="GO:0004604">
    <property type="term" value="F:phosphoadenylyl-sulfate reductase (thioredoxin) activity"/>
    <property type="evidence" value="ECO:0007669"/>
    <property type="project" value="UniProtKB-UniRule"/>
</dbReference>
<evidence type="ECO:0000259" key="15">
    <source>
        <dbReference type="Pfam" id="PF01507"/>
    </source>
</evidence>
<keyword evidence="6 14" id="KW-0411">Iron-sulfur</keyword>
<evidence type="ECO:0000256" key="5">
    <source>
        <dbReference type="ARBA" id="ARBA00023004"/>
    </source>
</evidence>
<dbReference type="HAMAP" id="MF_00063">
    <property type="entry name" value="CysH"/>
    <property type="match status" value="1"/>
</dbReference>
<dbReference type="EC" id="1.8.4.10" evidence="9 14"/>
<evidence type="ECO:0000256" key="11">
    <source>
        <dbReference type="ARBA" id="ARBA00030894"/>
    </source>
</evidence>
<keyword evidence="17" id="KW-1185">Reference proteome</keyword>
<comment type="cofactor">
    <cofactor evidence="14">
        <name>[4Fe-4S] cluster</name>
        <dbReference type="ChEBI" id="CHEBI:49883"/>
    </cofactor>
    <text evidence="14">Binds 1 [4Fe-4S] cluster per subunit.</text>
</comment>
<keyword evidence="3 14" id="KW-0479">Metal-binding</keyword>
<dbReference type="GO" id="GO:0019379">
    <property type="term" value="P:sulfate assimilation, phosphoadenylyl sulfate reduction by phosphoadenylyl-sulfate reductase (thioredoxin)"/>
    <property type="evidence" value="ECO:0007669"/>
    <property type="project" value="UniProtKB-UniRule"/>
</dbReference>
<dbReference type="CDD" id="cd23945">
    <property type="entry name" value="PAPS_reductase"/>
    <property type="match status" value="1"/>
</dbReference>
<dbReference type="RefSeq" id="WP_006367307.1">
    <property type="nucleotide sequence ID" value="NZ_AASE01000033.1"/>
</dbReference>
<feature type="binding site" evidence="14">
    <location>
        <position position="202"/>
    </location>
    <ligand>
        <name>[4Fe-4S] cluster</name>
        <dbReference type="ChEBI" id="CHEBI:49883"/>
    </ligand>
</feature>
<organism evidence="16 17">
    <name type="scientific">Chlorobium ferrooxidans DSM 13031</name>
    <dbReference type="NCBI Taxonomy" id="377431"/>
    <lineage>
        <taxon>Bacteria</taxon>
        <taxon>Pseudomonadati</taxon>
        <taxon>Chlorobiota</taxon>
        <taxon>Chlorobiia</taxon>
        <taxon>Chlorobiales</taxon>
        <taxon>Chlorobiaceae</taxon>
        <taxon>Chlorobium/Pelodictyon group</taxon>
        <taxon>Chlorobium</taxon>
    </lineage>
</organism>
<dbReference type="GO" id="GO:0046872">
    <property type="term" value="F:metal ion binding"/>
    <property type="evidence" value="ECO:0007669"/>
    <property type="project" value="UniProtKB-KW"/>
</dbReference>
<protein>
    <recommendedName>
        <fullName evidence="10 14">Adenosine 5'-phosphosulfate reductase</fullName>
        <shortName evidence="14">APS reductase</shortName>
        <ecNumber evidence="9 14">1.8.4.10</ecNumber>
    </recommendedName>
    <alternativeName>
        <fullName evidence="12 14">5'-adenylylsulfate reductase</fullName>
    </alternativeName>
    <alternativeName>
        <fullName evidence="11 14">Thioredoxin-dependent 5'-adenylylsulfate reductase</fullName>
    </alternativeName>
</protein>
<dbReference type="GO" id="GO:0051539">
    <property type="term" value="F:4 iron, 4 sulfur cluster binding"/>
    <property type="evidence" value="ECO:0007669"/>
    <property type="project" value="UniProtKB-UniRule"/>
</dbReference>
<dbReference type="InterPro" id="IPR014729">
    <property type="entry name" value="Rossmann-like_a/b/a_fold"/>
</dbReference>
<keyword evidence="4 14" id="KW-0560">Oxidoreductase</keyword>
<dbReference type="Gene3D" id="3.40.50.620">
    <property type="entry name" value="HUPs"/>
    <property type="match status" value="1"/>
</dbReference>
<dbReference type="PIRSF" id="PIRSF000857">
    <property type="entry name" value="PAPS_reductase"/>
    <property type="match status" value="1"/>
</dbReference>
<evidence type="ECO:0000256" key="6">
    <source>
        <dbReference type="ARBA" id="ARBA00023014"/>
    </source>
</evidence>
<dbReference type="NCBIfam" id="TIGR02055">
    <property type="entry name" value="APS_reductase"/>
    <property type="match status" value="1"/>
</dbReference>
<comment type="function">
    <text evidence="7 14">Catalyzes the formation of sulfite from adenosine 5'-phosphosulfate (APS) using thioredoxin as an electron donor.</text>
</comment>
<reference evidence="16 17" key="1">
    <citation type="submission" date="2006-07" db="EMBL/GenBank/DDBJ databases">
        <title>Annotation of the draft genome assembly of Chlorobium ferroxidans DSM 13031.</title>
        <authorList>
            <consortium name="US DOE Joint Genome Institute (JGI-ORNL)"/>
            <person name="Larimer F."/>
            <person name="Land M."/>
            <person name="Hauser L."/>
        </authorList>
    </citation>
    <scope>NUCLEOTIDE SEQUENCE [LARGE SCALE GENOMIC DNA]</scope>
    <source>
        <strain evidence="16 17">DSM 13031</strain>
    </source>
</reference>
<comment type="subcellular location">
    <subcellularLocation>
        <location evidence="14">Cytoplasm</location>
    </subcellularLocation>
</comment>
<dbReference type="InterPro" id="IPR002500">
    <property type="entry name" value="PAPS_reduct_dom"/>
</dbReference>
<feature type="active site" description="Nucleophile; cysteine thiosulfonate intermediate" evidence="14">
    <location>
        <position position="230"/>
    </location>
</feature>
<evidence type="ECO:0000256" key="14">
    <source>
        <dbReference type="HAMAP-Rule" id="MF_00063"/>
    </source>
</evidence>
<dbReference type="GO" id="GO:0019344">
    <property type="term" value="P:cysteine biosynthetic process"/>
    <property type="evidence" value="ECO:0007669"/>
    <property type="project" value="InterPro"/>
</dbReference>
<dbReference type="InterPro" id="IPR004511">
    <property type="entry name" value="PAPS/APS_Rdtase"/>
</dbReference>
<evidence type="ECO:0000256" key="10">
    <source>
        <dbReference type="ARBA" id="ARBA00029514"/>
    </source>
</evidence>
<reference evidence="16 17" key="2">
    <citation type="submission" date="2006-07" db="EMBL/GenBank/DDBJ databases">
        <title>Sequencing of the draft genome and assembly of Chlorobium ferroxidans DSM 13031.</title>
        <authorList>
            <consortium name="US DOE Joint Genome Institute (JGI-PGF)"/>
            <person name="Copeland A."/>
            <person name="Lucas S."/>
            <person name="Lapidus A."/>
            <person name="Barry K."/>
            <person name="Glavina del Rio T."/>
            <person name="Dalin E."/>
            <person name="Tice H."/>
            <person name="Bruce D."/>
            <person name="Pitluck S."/>
            <person name="Richardson P."/>
        </authorList>
    </citation>
    <scope>NUCLEOTIDE SEQUENCE [LARGE SCALE GENOMIC DNA]</scope>
    <source>
        <strain evidence="16 17">DSM 13031</strain>
    </source>
</reference>
<dbReference type="PANTHER" id="PTHR46482:SF9">
    <property type="entry name" value="5'-ADENYLYLSULFATE REDUCTASE 1, CHLOROPLASTIC"/>
    <property type="match status" value="1"/>
</dbReference>
<feature type="binding site" evidence="14">
    <location>
        <position position="205"/>
    </location>
    <ligand>
        <name>[4Fe-4S] cluster</name>
        <dbReference type="ChEBI" id="CHEBI:49883"/>
    </ligand>
</feature>
<accession>Q0YP70</accession>
<evidence type="ECO:0000256" key="2">
    <source>
        <dbReference type="ARBA" id="ARBA00022490"/>
    </source>
</evidence>
<sequence>MKREKIEQLNIELAAKSPEEILRAAVGCFGKENMAFASSFGAEDQVLTDMLHREKLPVPVFTLDTGRLHQETYDLFDATRKHYGIEIEALFPETAAVESMLALHGPNLFYESIEKRRECCRIRKVQPLTKKLSTVTAWICGLRREQSVTRTAVAPIEWDAAFGLYKINPLAEVSEAWVWEYIKQHNVPFNRLHNEGYPSIGCAPCTRAVKPGEDLRAGRWWWEIAEHRECGLHREKQ</sequence>
<comment type="similarity">
    <text evidence="1 14">Belongs to the PAPS reductase family. CysH subfamily.</text>
</comment>
<dbReference type="Pfam" id="PF01507">
    <property type="entry name" value="PAPS_reduct"/>
    <property type="match status" value="1"/>
</dbReference>
<dbReference type="Proteomes" id="UP000004162">
    <property type="component" value="Unassembled WGS sequence"/>
</dbReference>
<evidence type="ECO:0000256" key="12">
    <source>
        <dbReference type="ARBA" id="ARBA00032041"/>
    </source>
</evidence>
<dbReference type="NCBIfam" id="NF002537">
    <property type="entry name" value="PRK02090.1"/>
    <property type="match status" value="1"/>
</dbReference>
<dbReference type="GO" id="GO:0070814">
    <property type="term" value="P:hydrogen sulfide biosynthetic process"/>
    <property type="evidence" value="ECO:0007669"/>
    <property type="project" value="UniProtKB-UniRule"/>
</dbReference>